<comment type="caution">
    <text evidence="2">The sequence shown here is derived from an EMBL/GenBank/DDBJ whole genome shotgun (WGS) entry which is preliminary data.</text>
</comment>
<evidence type="ECO:0000313" key="2">
    <source>
        <dbReference type="EMBL" id="OAA74310.1"/>
    </source>
</evidence>
<dbReference type="Proteomes" id="UP000076881">
    <property type="component" value="Unassembled WGS sequence"/>
</dbReference>
<dbReference type="PANTHER" id="PTHR35391:SF7">
    <property type="entry name" value="C2H2-TYPE DOMAIN-CONTAINING PROTEIN"/>
    <property type="match status" value="1"/>
</dbReference>
<organism evidence="2 3">
    <name type="scientific">Akanthomyces lecanii RCEF 1005</name>
    <dbReference type="NCBI Taxonomy" id="1081108"/>
    <lineage>
        <taxon>Eukaryota</taxon>
        <taxon>Fungi</taxon>
        <taxon>Dikarya</taxon>
        <taxon>Ascomycota</taxon>
        <taxon>Pezizomycotina</taxon>
        <taxon>Sordariomycetes</taxon>
        <taxon>Hypocreomycetidae</taxon>
        <taxon>Hypocreales</taxon>
        <taxon>Cordycipitaceae</taxon>
        <taxon>Akanthomyces</taxon>
        <taxon>Cordyceps confragosa</taxon>
    </lineage>
</organism>
<dbReference type="PANTHER" id="PTHR35391">
    <property type="entry name" value="C2H2-TYPE DOMAIN-CONTAINING PROTEIN-RELATED"/>
    <property type="match status" value="1"/>
</dbReference>
<dbReference type="AlphaFoldDB" id="A0A168EW73"/>
<feature type="region of interest" description="Disordered" evidence="1">
    <location>
        <begin position="269"/>
        <end position="294"/>
    </location>
</feature>
<feature type="region of interest" description="Disordered" evidence="1">
    <location>
        <begin position="1"/>
        <end position="24"/>
    </location>
</feature>
<protein>
    <submittedName>
        <fullName evidence="2">Uncharacterized protein</fullName>
    </submittedName>
</protein>
<dbReference type="Gene3D" id="3.40.50.300">
    <property type="entry name" value="P-loop containing nucleotide triphosphate hydrolases"/>
    <property type="match status" value="1"/>
</dbReference>
<dbReference type="EMBL" id="AZHF01000006">
    <property type="protein sequence ID" value="OAA74310.1"/>
    <property type="molecule type" value="Genomic_DNA"/>
</dbReference>
<gene>
    <name evidence="2" type="ORF">LEL_07891</name>
</gene>
<dbReference type="SUPFAM" id="SSF52540">
    <property type="entry name" value="P-loop containing nucleoside triphosphate hydrolases"/>
    <property type="match status" value="1"/>
</dbReference>
<evidence type="ECO:0000313" key="3">
    <source>
        <dbReference type="Proteomes" id="UP000076881"/>
    </source>
</evidence>
<reference evidence="2 3" key="1">
    <citation type="journal article" date="2016" name="Genome Biol. Evol.">
        <title>Divergent and convergent evolution of fungal pathogenicity.</title>
        <authorList>
            <person name="Shang Y."/>
            <person name="Xiao G."/>
            <person name="Zheng P."/>
            <person name="Cen K."/>
            <person name="Zhan S."/>
            <person name="Wang C."/>
        </authorList>
    </citation>
    <scope>NUCLEOTIDE SEQUENCE [LARGE SCALE GENOMIC DNA]</scope>
    <source>
        <strain evidence="2 3">RCEF 1005</strain>
    </source>
</reference>
<sequence>MSHRHTDVVPAPAKTATTPRSMTDVTSKIELQRETPSPLPVFAGATPSSTNLSKLDRSKLRRPIRNTAAPSGITEGSVSIKETGFSYMFPNPLGLGSTQRYAPCPYCSAPLTDKDLTKDAWRKHLYEDLQPYVCISEKCQDTMQFFPNSEQWLQHMEEVHSNDWPRRVHMTRWHCDRNHERKEFKSEDELRNHLINEHACLSDAHVSALIRRNWGIGCRDAHACPLCETTPSKIVPLMNEEDKAFYLFQHIGNHLKALALFSLPSLTTDPAGDDRQPSSGAQLPTSDGFKADSQGNKQVAGEFHYDSLEDNLDFDDGPQSYPCDIDSEVIMDNDDSPFIPLDLDAEFAWELTSSDEEAHEADPVLENLRARHEKSQHSPQRQLKLLVYERTEPPETPPTPSILIPFGRDSDFVERGKIFEKIDHGCGRPGSWTALVGLGGVGKSQLAIEYAYRTKERFSDTWVFWIHASNSARFEQGFRDIAAFVKLQGRQDPKVNIFQLLQDWLQDNSK</sequence>
<name>A0A168EW73_CORDF</name>
<dbReference type="STRING" id="1081108.A0A168EW73"/>
<keyword evidence="3" id="KW-1185">Reference proteome</keyword>
<evidence type="ECO:0000256" key="1">
    <source>
        <dbReference type="SAM" id="MobiDB-lite"/>
    </source>
</evidence>
<proteinExistence type="predicted"/>
<dbReference type="OrthoDB" id="4870159at2759"/>
<feature type="compositionally biased region" description="Polar residues" evidence="1">
    <location>
        <begin position="15"/>
        <end position="24"/>
    </location>
</feature>
<accession>A0A168EW73</accession>
<dbReference type="InterPro" id="IPR027417">
    <property type="entry name" value="P-loop_NTPase"/>
</dbReference>